<comment type="function">
    <text evidence="1">Hydrolyzes diadenosine 5',5'''-P1,P4-tetraphosphate to yield ADP.</text>
</comment>
<evidence type="ECO:0000256" key="6">
    <source>
        <dbReference type="ARBA" id="ARBA00032248"/>
    </source>
</evidence>
<dbReference type="InterPro" id="IPR004617">
    <property type="entry name" value="ApaH"/>
</dbReference>
<evidence type="ECO:0000256" key="2">
    <source>
        <dbReference type="ARBA" id="ARBA00005419"/>
    </source>
</evidence>
<dbReference type="EC" id="3.6.1.41" evidence="3"/>
<evidence type="ECO:0000256" key="8">
    <source>
        <dbReference type="ARBA" id="ARBA00049417"/>
    </source>
</evidence>
<evidence type="ECO:0000313" key="10">
    <source>
        <dbReference type="EMBL" id="MCL1126866.1"/>
    </source>
</evidence>
<dbReference type="GO" id="GO:0008803">
    <property type="term" value="F:bis(5'-nucleosyl)-tetraphosphatase (symmetrical) activity"/>
    <property type="evidence" value="ECO:0007669"/>
    <property type="project" value="UniProtKB-EC"/>
</dbReference>
<accession>A0ABT0LGN6</accession>
<dbReference type="InterPro" id="IPR029052">
    <property type="entry name" value="Metallo-depent_PP-like"/>
</dbReference>
<reference evidence="10 11" key="1">
    <citation type="submission" date="2022-01" db="EMBL/GenBank/DDBJ databases">
        <title>Whole genome-based taxonomy of the Shewanellaceae.</title>
        <authorList>
            <person name="Martin-Rodriguez A.J."/>
        </authorList>
    </citation>
    <scope>NUCLEOTIDE SEQUENCE [LARGE SCALE GENOMIC DNA]</scope>
    <source>
        <strain evidence="10 11">DSM 17177</strain>
    </source>
</reference>
<protein>
    <recommendedName>
        <fullName evidence="3">bis(5'-nucleosyl)-tetraphosphatase (symmetrical)</fullName>
        <ecNumber evidence="3">3.6.1.41</ecNumber>
    </recommendedName>
    <alternativeName>
        <fullName evidence="6">Ap4A hydrolase</fullName>
    </alternativeName>
    <alternativeName>
        <fullName evidence="5">Diadenosine 5',5'''-P1,P4-tetraphosphate pyrophosphohydrolase</fullName>
    </alternativeName>
    <alternativeName>
        <fullName evidence="7">Diadenosine tetraphosphatase</fullName>
    </alternativeName>
</protein>
<keyword evidence="11" id="KW-1185">Reference proteome</keyword>
<dbReference type="Gene3D" id="3.60.21.10">
    <property type="match status" value="1"/>
</dbReference>
<name>A0ABT0LGN6_9GAMM</name>
<evidence type="ECO:0000256" key="5">
    <source>
        <dbReference type="ARBA" id="ARBA00031248"/>
    </source>
</evidence>
<dbReference type="InterPro" id="IPR050126">
    <property type="entry name" value="Ap4A_hydrolase"/>
</dbReference>
<gene>
    <name evidence="10" type="ORF">L2764_20860</name>
</gene>
<dbReference type="NCBIfam" id="NF001204">
    <property type="entry name" value="PRK00166.1"/>
    <property type="match status" value="1"/>
</dbReference>
<comment type="catalytic activity">
    <reaction evidence="8">
        <text>P(1),P(4)-bis(5'-adenosyl) tetraphosphate + H2O = 2 ADP + 2 H(+)</text>
        <dbReference type="Rhea" id="RHEA:24252"/>
        <dbReference type="ChEBI" id="CHEBI:15377"/>
        <dbReference type="ChEBI" id="CHEBI:15378"/>
        <dbReference type="ChEBI" id="CHEBI:58141"/>
        <dbReference type="ChEBI" id="CHEBI:456216"/>
        <dbReference type="EC" id="3.6.1.41"/>
    </reaction>
</comment>
<comment type="caution">
    <text evidence="10">The sequence shown here is derived from an EMBL/GenBank/DDBJ whole genome shotgun (WGS) entry which is preliminary data.</text>
</comment>
<sequence length="277" mass="31509">MANYFIGDIQGCFDELMLLLAKVDFNLSKDTLWLVGDLIARGPKSLETLRFVKSLAGSAKIVLGNHDLHLLSVHAGFHTPNPKDNLTSLLAANDINLLIDWLREQPLCQIDTEHRIIMTHAGVPPQWSLATLQAQTQAVNKQLSAPDYLKLIKSMYRNDINQWQTSLTQNEQAIYTINALTRMRYLYPDQRLNFSEKLSPQMNTQANLSPWFTHQSSLPTQYTLVFGHWAALMGDVPSSQLKALDTGCCWGNNLTLWYLEKNEKITQRQLLHSEEES</sequence>
<proteinExistence type="inferred from homology"/>
<dbReference type="PIRSF" id="PIRSF000903">
    <property type="entry name" value="B5n-ttraPtase_sm"/>
    <property type="match status" value="1"/>
</dbReference>
<evidence type="ECO:0000256" key="1">
    <source>
        <dbReference type="ARBA" id="ARBA00003413"/>
    </source>
</evidence>
<dbReference type="PANTHER" id="PTHR42850">
    <property type="entry name" value="METALLOPHOSPHOESTERASE"/>
    <property type="match status" value="1"/>
</dbReference>
<dbReference type="Proteomes" id="UP001203423">
    <property type="component" value="Unassembled WGS sequence"/>
</dbReference>
<dbReference type="SUPFAM" id="SSF56300">
    <property type="entry name" value="Metallo-dependent phosphatases"/>
    <property type="match status" value="1"/>
</dbReference>
<dbReference type="PANTHER" id="PTHR42850:SF11">
    <property type="entry name" value="BIS(5'-NUCLEOSYL)-TETRAPHOSPHATASE [SYMMETRICAL]"/>
    <property type="match status" value="1"/>
</dbReference>
<organism evidence="10 11">
    <name type="scientific">Shewanella surugensis</name>
    <dbReference type="NCBI Taxonomy" id="212020"/>
    <lineage>
        <taxon>Bacteria</taxon>
        <taxon>Pseudomonadati</taxon>
        <taxon>Pseudomonadota</taxon>
        <taxon>Gammaproteobacteria</taxon>
        <taxon>Alteromonadales</taxon>
        <taxon>Shewanellaceae</taxon>
        <taxon>Shewanella</taxon>
    </lineage>
</organism>
<evidence type="ECO:0000256" key="7">
    <source>
        <dbReference type="ARBA" id="ARBA00033210"/>
    </source>
</evidence>
<dbReference type="RefSeq" id="WP_248942275.1">
    <property type="nucleotide sequence ID" value="NZ_JAKIKS010000111.1"/>
</dbReference>
<dbReference type="Pfam" id="PF00149">
    <property type="entry name" value="Metallophos"/>
    <property type="match status" value="1"/>
</dbReference>
<dbReference type="EMBL" id="JAKIKS010000111">
    <property type="protein sequence ID" value="MCL1126866.1"/>
    <property type="molecule type" value="Genomic_DNA"/>
</dbReference>
<feature type="domain" description="Calcineurin-like phosphoesterase" evidence="9">
    <location>
        <begin position="5"/>
        <end position="129"/>
    </location>
</feature>
<evidence type="ECO:0000313" key="11">
    <source>
        <dbReference type="Proteomes" id="UP001203423"/>
    </source>
</evidence>
<keyword evidence="4 10" id="KW-0378">Hydrolase</keyword>
<comment type="similarity">
    <text evidence="2">Belongs to the Ap4A hydrolase family.</text>
</comment>
<dbReference type="InterPro" id="IPR004843">
    <property type="entry name" value="Calcineurin-like_PHP"/>
</dbReference>
<evidence type="ECO:0000256" key="3">
    <source>
        <dbReference type="ARBA" id="ARBA00012506"/>
    </source>
</evidence>
<evidence type="ECO:0000259" key="9">
    <source>
        <dbReference type="Pfam" id="PF00149"/>
    </source>
</evidence>
<dbReference type="NCBIfam" id="TIGR00668">
    <property type="entry name" value="apaH"/>
    <property type="match status" value="1"/>
</dbReference>
<evidence type="ECO:0000256" key="4">
    <source>
        <dbReference type="ARBA" id="ARBA00022801"/>
    </source>
</evidence>
<dbReference type="CDD" id="cd07422">
    <property type="entry name" value="MPP_ApaH"/>
    <property type="match status" value="1"/>
</dbReference>